<proteinExistence type="predicted"/>
<organism evidence="1 2">
    <name type="scientific">Actinomadura alba</name>
    <dbReference type="NCBI Taxonomy" id="406431"/>
    <lineage>
        <taxon>Bacteria</taxon>
        <taxon>Bacillati</taxon>
        <taxon>Actinomycetota</taxon>
        <taxon>Actinomycetes</taxon>
        <taxon>Streptosporangiales</taxon>
        <taxon>Thermomonosporaceae</taxon>
        <taxon>Actinomadura</taxon>
    </lineage>
</organism>
<accession>A0ABR7LQ96</accession>
<dbReference type="Proteomes" id="UP000805614">
    <property type="component" value="Unassembled WGS sequence"/>
</dbReference>
<evidence type="ECO:0000313" key="2">
    <source>
        <dbReference type="Proteomes" id="UP000805614"/>
    </source>
</evidence>
<keyword evidence="2" id="KW-1185">Reference proteome</keyword>
<comment type="caution">
    <text evidence="1">The sequence shown here is derived from an EMBL/GenBank/DDBJ whole genome shotgun (WGS) entry which is preliminary data.</text>
</comment>
<protein>
    <submittedName>
        <fullName evidence="1">Uncharacterized protein</fullName>
    </submittedName>
</protein>
<dbReference type="EMBL" id="JABVEC010000011">
    <property type="protein sequence ID" value="MBC6467018.1"/>
    <property type="molecule type" value="Genomic_DNA"/>
</dbReference>
<reference evidence="1 2" key="1">
    <citation type="submission" date="2020-06" db="EMBL/GenBank/DDBJ databases">
        <title>Actinomadura xiongansis sp. nov., isolated from soil of Baiyangdian.</title>
        <authorList>
            <person name="Zhang X."/>
        </authorList>
    </citation>
    <scope>NUCLEOTIDE SEQUENCE [LARGE SCALE GENOMIC DNA]</scope>
    <source>
        <strain evidence="1 2">HBUM206468</strain>
    </source>
</reference>
<sequence length="65" mass="6600">MSDAGRSPGAYLDVASDLAHRTAIAEPLGAGTIMIVGGPAWSAGAVMHSRRATTRGGTGYDRSAR</sequence>
<evidence type="ECO:0000313" key="1">
    <source>
        <dbReference type="EMBL" id="MBC6467018.1"/>
    </source>
</evidence>
<name>A0ABR7LQ96_9ACTN</name>
<gene>
    <name evidence="1" type="ORF">HKK74_16125</name>
</gene>
<dbReference type="RefSeq" id="WP_187244039.1">
    <property type="nucleotide sequence ID" value="NZ_BAAAOK010000004.1"/>
</dbReference>